<dbReference type="PATRIC" id="fig|86416.3.peg.3837"/>
<reference evidence="1 2" key="1">
    <citation type="submission" date="2012-01" db="EMBL/GenBank/DDBJ databases">
        <title>Complete sequence of chromosome of Clostridium pasteurianum BC1.</title>
        <authorList>
            <consortium name="US DOE Joint Genome Institute"/>
            <person name="Lucas S."/>
            <person name="Han J."/>
            <person name="Lapidus A."/>
            <person name="Cheng J.-F."/>
            <person name="Goodwin L."/>
            <person name="Pitluck S."/>
            <person name="Peters L."/>
            <person name="Mikhailova N."/>
            <person name="Teshima H."/>
            <person name="Detter J.C."/>
            <person name="Han C."/>
            <person name="Tapia R."/>
            <person name="Land M."/>
            <person name="Hauser L."/>
            <person name="Kyrpides N."/>
            <person name="Ivanova N."/>
            <person name="Pagani I."/>
            <person name="Dunn J."/>
            <person name="Taghavi S."/>
            <person name="Francis A."/>
            <person name="van der Lelie D."/>
            <person name="Woyke T."/>
        </authorList>
    </citation>
    <scope>NUCLEOTIDE SEQUENCE [LARGE SCALE GENOMIC DNA]</scope>
    <source>
        <strain evidence="1 2">BC1</strain>
    </source>
</reference>
<dbReference type="Proteomes" id="UP000013523">
    <property type="component" value="Chromosome"/>
</dbReference>
<dbReference type="RefSeq" id="WP_015616879.1">
    <property type="nucleotide sequence ID" value="NC_021182.1"/>
</dbReference>
<accession>R4KDK6</accession>
<dbReference type="AlphaFoldDB" id="R4KDK6"/>
<gene>
    <name evidence="1" type="ORF">Clopa_3840</name>
</gene>
<evidence type="ECO:0000313" key="1">
    <source>
        <dbReference type="EMBL" id="AGK98599.1"/>
    </source>
</evidence>
<dbReference type="KEGG" id="cpas:Clopa_3840"/>
<sequence length="69" mass="7867">MEVTDFKALQKWAELPKNIQELIVKNVFCPDCGMTTIVRYTLHNDKAGIVLKGKCKKCGHDVARFVEDE</sequence>
<dbReference type="OrthoDB" id="2647637at2"/>
<name>R4KDK6_CLOPA</name>
<proteinExistence type="predicted"/>
<evidence type="ECO:0000313" key="2">
    <source>
        <dbReference type="Proteomes" id="UP000013523"/>
    </source>
</evidence>
<dbReference type="STRING" id="86416.Clopa_3840"/>
<dbReference type="eggNOG" id="ENOG5033A0T">
    <property type="taxonomic scope" value="Bacteria"/>
</dbReference>
<keyword evidence="2" id="KW-1185">Reference proteome</keyword>
<dbReference type="EMBL" id="CP003261">
    <property type="protein sequence ID" value="AGK98599.1"/>
    <property type="molecule type" value="Genomic_DNA"/>
</dbReference>
<protein>
    <submittedName>
        <fullName evidence="1">Uncharacterized protein</fullName>
    </submittedName>
</protein>
<organism evidence="1 2">
    <name type="scientific">Clostridium pasteurianum BC1</name>
    <dbReference type="NCBI Taxonomy" id="86416"/>
    <lineage>
        <taxon>Bacteria</taxon>
        <taxon>Bacillati</taxon>
        <taxon>Bacillota</taxon>
        <taxon>Clostridia</taxon>
        <taxon>Eubacteriales</taxon>
        <taxon>Clostridiaceae</taxon>
        <taxon>Clostridium</taxon>
    </lineage>
</organism>
<dbReference type="HOGENOM" id="CLU_199879_0_0_9"/>